<evidence type="ECO:0000259" key="3">
    <source>
        <dbReference type="PROSITE" id="PS51186"/>
    </source>
</evidence>
<evidence type="ECO:0000256" key="2">
    <source>
        <dbReference type="ARBA" id="ARBA00023315"/>
    </source>
</evidence>
<dbReference type="InterPro" id="IPR016181">
    <property type="entry name" value="Acyl_CoA_acyltransferase"/>
</dbReference>
<dbReference type="Gene3D" id="3.40.630.30">
    <property type="match status" value="1"/>
</dbReference>
<accession>A0A7H0YD72</accession>
<dbReference type="PANTHER" id="PTHR43800">
    <property type="entry name" value="PEPTIDYL-LYSINE N-ACETYLTRANSFERASE YJAB"/>
    <property type="match status" value="1"/>
</dbReference>
<feature type="domain" description="N-acetyltransferase" evidence="3">
    <location>
        <begin position="1"/>
        <end position="144"/>
    </location>
</feature>
<dbReference type="Pfam" id="PF13508">
    <property type="entry name" value="Acetyltransf_7"/>
    <property type="match status" value="1"/>
</dbReference>
<dbReference type="PANTHER" id="PTHR43800:SF1">
    <property type="entry name" value="PEPTIDYL-LYSINE N-ACETYLTRANSFERASE YJAB"/>
    <property type="match status" value="1"/>
</dbReference>
<dbReference type="NCBIfam" id="NF007853">
    <property type="entry name" value="PRK10562.1"/>
    <property type="match status" value="1"/>
</dbReference>
<dbReference type="SUPFAM" id="SSF55729">
    <property type="entry name" value="Acyl-CoA N-acyltransferases (Nat)"/>
    <property type="match status" value="1"/>
</dbReference>
<dbReference type="EC" id="2.3.1.-" evidence="4"/>
<keyword evidence="2 4" id="KW-0012">Acyltransferase</keyword>
<sequence>MSIRPANVEELNELAAIWLDASIEAHHFIAPQYWASQVTEMENRYLPLAQNYVIIQDDHSIGGFVSMLDGYLAALFIRVDSQRKGYGKLLLDWIKKQHDEIQLKVYQSNTKAFNFYTKNGFTIQAESVDAETDEKEFVMVWTKHERY</sequence>
<evidence type="ECO:0000313" key="4">
    <source>
        <dbReference type="EMBL" id="QNR69030.1"/>
    </source>
</evidence>
<dbReference type="PROSITE" id="PS51186">
    <property type="entry name" value="GNAT"/>
    <property type="match status" value="1"/>
</dbReference>
<dbReference type="EMBL" id="CP061172">
    <property type="protein sequence ID" value="QNR69030.1"/>
    <property type="molecule type" value="Genomic_DNA"/>
</dbReference>
<organism evidence="4 5">
    <name type="scientific">Paenibacillus peoriae</name>
    <dbReference type="NCBI Taxonomy" id="59893"/>
    <lineage>
        <taxon>Bacteria</taxon>
        <taxon>Bacillati</taxon>
        <taxon>Bacillota</taxon>
        <taxon>Bacilli</taxon>
        <taxon>Bacillales</taxon>
        <taxon>Paenibacillaceae</taxon>
        <taxon>Paenibacillus</taxon>
    </lineage>
</organism>
<dbReference type="Proteomes" id="UP000516384">
    <property type="component" value="Chromosome"/>
</dbReference>
<name>A0A7H0YD72_9BACL</name>
<proteinExistence type="predicted"/>
<dbReference type="CDD" id="cd04301">
    <property type="entry name" value="NAT_SF"/>
    <property type="match status" value="1"/>
</dbReference>
<reference evidence="4 5" key="1">
    <citation type="submission" date="2020-09" db="EMBL/GenBank/DDBJ databases">
        <title>Characterization of Paenibacillus peoriae strain ZF390 with broad-spectrum antimicrobial activity as a potential biocontrol agent.</title>
        <authorList>
            <person name="Li L."/>
            <person name="Zhao Y."/>
            <person name="Li B."/>
            <person name="Xie X."/>
        </authorList>
    </citation>
    <scope>NUCLEOTIDE SEQUENCE [LARGE SCALE GENOMIC DNA]</scope>
    <source>
        <strain evidence="4 5">ZF390</strain>
    </source>
</reference>
<keyword evidence="1 4" id="KW-0808">Transferase</keyword>
<dbReference type="GO" id="GO:0016747">
    <property type="term" value="F:acyltransferase activity, transferring groups other than amino-acyl groups"/>
    <property type="evidence" value="ECO:0007669"/>
    <property type="project" value="InterPro"/>
</dbReference>
<protein>
    <submittedName>
        <fullName evidence="4">N-acetyltransferase</fullName>
        <ecNumber evidence="4">2.3.1.-</ecNumber>
    </submittedName>
</protein>
<evidence type="ECO:0000313" key="5">
    <source>
        <dbReference type="Proteomes" id="UP000516384"/>
    </source>
</evidence>
<dbReference type="InterPro" id="IPR000182">
    <property type="entry name" value="GNAT_dom"/>
</dbReference>
<evidence type="ECO:0000256" key="1">
    <source>
        <dbReference type="ARBA" id="ARBA00022679"/>
    </source>
</evidence>
<gene>
    <name evidence="4" type="ORF">IAQ67_08420</name>
</gene>
<dbReference type="AlphaFoldDB" id="A0A7H0YD72"/>
<dbReference type="RefSeq" id="WP_190299012.1">
    <property type="nucleotide sequence ID" value="NZ_CP061172.1"/>
</dbReference>